<protein>
    <submittedName>
        <fullName evidence="3">Fumarylpyruvate hydrolase</fullName>
    </submittedName>
</protein>
<dbReference type="OrthoDB" id="9805307at2"/>
<proteinExistence type="predicted"/>
<dbReference type="InterPro" id="IPR011234">
    <property type="entry name" value="Fumarylacetoacetase-like_C"/>
</dbReference>
<keyword evidence="3" id="KW-0378">Hydrolase</keyword>
<dbReference type="PANTHER" id="PTHR11820">
    <property type="entry name" value="ACYLPYRUVASE"/>
    <property type="match status" value="1"/>
</dbReference>
<reference evidence="4" key="1">
    <citation type="submission" date="2016-11" db="EMBL/GenBank/DDBJ databases">
        <authorList>
            <person name="Varghese N."/>
            <person name="Submissions S."/>
        </authorList>
    </citation>
    <scope>NUCLEOTIDE SEQUENCE [LARGE SCALE GENOMIC DNA]</scope>
    <source>
        <strain evidence="4">DSM 16579</strain>
    </source>
</reference>
<name>A0A1M5G4Q2_9GAMM</name>
<keyword evidence="1" id="KW-0479">Metal-binding</keyword>
<evidence type="ECO:0000256" key="1">
    <source>
        <dbReference type="ARBA" id="ARBA00022723"/>
    </source>
</evidence>
<organism evidence="3 4">
    <name type="scientific">Marinomonas polaris DSM 16579</name>
    <dbReference type="NCBI Taxonomy" id="1122206"/>
    <lineage>
        <taxon>Bacteria</taxon>
        <taxon>Pseudomonadati</taxon>
        <taxon>Pseudomonadota</taxon>
        <taxon>Gammaproteobacteria</taxon>
        <taxon>Oceanospirillales</taxon>
        <taxon>Oceanospirillaceae</taxon>
        <taxon>Marinomonas</taxon>
    </lineage>
</organism>
<dbReference type="EMBL" id="FQVF01000014">
    <property type="protein sequence ID" value="SHF98624.1"/>
    <property type="molecule type" value="Genomic_DNA"/>
</dbReference>
<sequence>MTNKLAFPAKKPVLAKIADSDNLFPIHRIFCVGRNYHAHAAEMGVAVDKTTQEPFYFIKDASTYVSSGSSINYPPQTANYHYEMEFVVAIGKEGFNVTEEQAEDIIFGYACGLDMTRRDLQLKARETGRPWDLGKDFEESAILAPIIPIKKTGFITQGKIELAVNGKTKQASDINLLIWNVREIIAHLSKFYHLQPGDLIYTGTPDGVGPVVQGDRIIGAIEGIGSIQLDINQN</sequence>
<dbReference type="Pfam" id="PF01557">
    <property type="entry name" value="FAA_hydrolase"/>
    <property type="match status" value="1"/>
</dbReference>
<evidence type="ECO:0000313" key="4">
    <source>
        <dbReference type="Proteomes" id="UP000184517"/>
    </source>
</evidence>
<dbReference type="InterPro" id="IPR036663">
    <property type="entry name" value="Fumarylacetoacetase_C_sf"/>
</dbReference>
<dbReference type="Proteomes" id="UP000184517">
    <property type="component" value="Unassembled WGS sequence"/>
</dbReference>
<accession>A0A1M5G4Q2</accession>
<dbReference type="AlphaFoldDB" id="A0A1M5G4Q2"/>
<dbReference type="PANTHER" id="PTHR11820:SF90">
    <property type="entry name" value="FLUTATHIONE S-TRANSFERASE"/>
    <property type="match status" value="1"/>
</dbReference>
<evidence type="ECO:0000259" key="2">
    <source>
        <dbReference type="Pfam" id="PF01557"/>
    </source>
</evidence>
<keyword evidence="4" id="KW-1185">Reference proteome</keyword>
<dbReference type="Gene3D" id="3.90.850.10">
    <property type="entry name" value="Fumarylacetoacetase-like, C-terminal domain"/>
    <property type="match status" value="1"/>
</dbReference>
<gene>
    <name evidence="3" type="ORF">SAMN02745753_03022</name>
</gene>
<feature type="domain" description="Fumarylacetoacetase-like C-terminal" evidence="2">
    <location>
        <begin position="29"/>
        <end position="228"/>
    </location>
</feature>
<keyword evidence="3" id="KW-0670">Pyruvate</keyword>
<dbReference type="SUPFAM" id="SSF56529">
    <property type="entry name" value="FAH"/>
    <property type="match status" value="1"/>
</dbReference>
<evidence type="ECO:0000313" key="3">
    <source>
        <dbReference type="EMBL" id="SHF98624.1"/>
    </source>
</evidence>
<dbReference type="RefSeq" id="WP_072840522.1">
    <property type="nucleotide sequence ID" value="NZ_FQVF01000014.1"/>
</dbReference>
<dbReference type="STRING" id="1122206.SAMN02745753_03022"/>
<dbReference type="GO" id="GO:0046872">
    <property type="term" value="F:metal ion binding"/>
    <property type="evidence" value="ECO:0007669"/>
    <property type="project" value="UniProtKB-KW"/>
</dbReference>
<dbReference type="GO" id="GO:0018773">
    <property type="term" value="F:acetylpyruvate hydrolase activity"/>
    <property type="evidence" value="ECO:0007669"/>
    <property type="project" value="TreeGrafter"/>
</dbReference>